<sequence length="117" mass="12890">MESSVQSESHTTDISCRSPNGPSADRLSALKREMEYLNTIGKQFVAALDRFQVHRALLAALQDLYSFSACCILLTGDPFDLFIIPCYPLNASFLESMIQRIASASNALNFPNLTPSN</sequence>
<dbReference type="RefSeq" id="WP_151757124.1">
    <property type="nucleotide sequence ID" value="NZ_BKZW01000001.1"/>
</dbReference>
<organism evidence="2 3">
    <name type="scientific">Dictyobacter vulcani</name>
    <dbReference type="NCBI Taxonomy" id="2607529"/>
    <lineage>
        <taxon>Bacteria</taxon>
        <taxon>Bacillati</taxon>
        <taxon>Chloroflexota</taxon>
        <taxon>Ktedonobacteria</taxon>
        <taxon>Ktedonobacterales</taxon>
        <taxon>Dictyobacteraceae</taxon>
        <taxon>Dictyobacter</taxon>
    </lineage>
</organism>
<gene>
    <name evidence="2" type="ORF">KDW_35190</name>
</gene>
<comment type="caution">
    <text evidence="2">The sequence shown here is derived from an EMBL/GenBank/DDBJ whole genome shotgun (WGS) entry which is preliminary data.</text>
</comment>
<evidence type="ECO:0000256" key="1">
    <source>
        <dbReference type="SAM" id="MobiDB-lite"/>
    </source>
</evidence>
<proteinExistence type="predicted"/>
<accession>A0A5J4KSH5</accession>
<evidence type="ECO:0000313" key="2">
    <source>
        <dbReference type="EMBL" id="GER89357.1"/>
    </source>
</evidence>
<protein>
    <submittedName>
        <fullName evidence="2">Uncharacterized protein</fullName>
    </submittedName>
</protein>
<reference evidence="2 3" key="1">
    <citation type="submission" date="2019-10" db="EMBL/GenBank/DDBJ databases">
        <title>Dictyobacter vulcani sp. nov., within the class Ktedonobacteria, isolated from soil of volcanic Mt. Zao.</title>
        <authorList>
            <person name="Zheng Y."/>
            <person name="Wang C.M."/>
            <person name="Sakai Y."/>
            <person name="Abe K."/>
            <person name="Yokota A."/>
            <person name="Yabe S."/>
        </authorList>
    </citation>
    <scope>NUCLEOTIDE SEQUENCE [LARGE SCALE GENOMIC DNA]</scope>
    <source>
        <strain evidence="2 3">W12</strain>
    </source>
</reference>
<feature type="region of interest" description="Disordered" evidence="1">
    <location>
        <begin position="1"/>
        <end position="25"/>
    </location>
</feature>
<name>A0A5J4KSH5_9CHLR</name>
<dbReference type="Proteomes" id="UP000326912">
    <property type="component" value="Unassembled WGS sequence"/>
</dbReference>
<feature type="compositionally biased region" description="Polar residues" evidence="1">
    <location>
        <begin position="1"/>
        <end position="21"/>
    </location>
</feature>
<evidence type="ECO:0000313" key="3">
    <source>
        <dbReference type="Proteomes" id="UP000326912"/>
    </source>
</evidence>
<dbReference type="EMBL" id="BKZW01000001">
    <property type="protein sequence ID" value="GER89357.1"/>
    <property type="molecule type" value="Genomic_DNA"/>
</dbReference>
<dbReference type="AlphaFoldDB" id="A0A5J4KSH5"/>
<keyword evidence="3" id="KW-1185">Reference proteome</keyword>